<protein>
    <submittedName>
        <fullName evidence="1">Uncharacterized protein</fullName>
    </submittedName>
</protein>
<evidence type="ECO:0000313" key="2">
    <source>
        <dbReference type="Proteomes" id="UP000663874"/>
    </source>
</evidence>
<dbReference type="AlphaFoldDB" id="A0A820NMP0"/>
<proteinExistence type="predicted"/>
<feature type="non-terminal residue" evidence="1">
    <location>
        <position position="1"/>
    </location>
</feature>
<gene>
    <name evidence="1" type="ORF">FNK824_LOCUS43736</name>
</gene>
<comment type="caution">
    <text evidence="1">The sequence shown here is derived from an EMBL/GenBank/DDBJ whole genome shotgun (WGS) entry which is preliminary data.</text>
</comment>
<accession>A0A820NMP0</accession>
<reference evidence="1" key="1">
    <citation type="submission" date="2021-02" db="EMBL/GenBank/DDBJ databases">
        <authorList>
            <person name="Nowell W R."/>
        </authorList>
    </citation>
    <scope>NUCLEOTIDE SEQUENCE</scope>
</reference>
<evidence type="ECO:0000313" key="1">
    <source>
        <dbReference type="EMBL" id="CAF4394276.1"/>
    </source>
</evidence>
<dbReference type="Proteomes" id="UP000663874">
    <property type="component" value="Unassembled WGS sequence"/>
</dbReference>
<organism evidence="1 2">
    <name type="scientific">Rotaria sordida</name>
    <dbReference type="NCBI Taxonomy" id="392033"/>
    <lineage>
        <taxon>Eukaryota</taxon>
        <taxon>Metazoa</taxon>
        <taxon>Spiralia</taxon>
        <taxon>Gnathifera</taxon>
        <taxon>Rotifera</taxon>
        <taxon>Eurotatoria</taxon>
        <taxon>Bdelloidea</taxon>
        <taxon>Philodinida</taxon>
        <taxon>Philodinidae</taxon>
        <taxon>Rotaria</taxon>
    </lineage>
</organism>
<dbReference type="EMBL" id="CAJOBE010063647">
    <property type="protein sequence ID" value="CAF4394276.1"/>
    <property type="molecule type" value="Genomic_DNA"/>
</dbReference>
<name>A0A820NMP0_9BILA</name>
<sequence length="46" mass="5072">CNKCGKPTWKGCGQHIEQALRDVPKDERCQSGTDSCAKRVAPVKKN</sequence>